<evidence type="ECO:0000256" key="1">
    <source>
        <dbReference type="ARBA" id="ARBA00001798"/>
    </source>
</evidence>
<keyword evidence="12" id="KW-1185">Reference proteome</keyword>
<keyword evidence="8" id="KW-0862">Zinc</keyword>
<dbReference type="InterPro" id="IPR031127">
    <property type="entry name" value="E3_UB_ligase_RBR"/>
</dbReference>
<organism evidence="11 12">
    <name type="scientific">Passalora fulva</name>
    <name type="common">Tomato leaf mold</name>
    <name type="synonym">Cladosporium fulvum</name>
    <dbReference type="NCBI Taxonomy" id="5499"/>
    <lineage>
        <taxon>Eukaryota</taxon>
        <taxon>Fungi</taxon>
        <taxon>Dikarya</taxon>
        <taxon>Ascomycota</taxon>
        <taxon>Pezizomycotina</taxon>
        <taxon>Dothideomycetes</taxon>
        <taxon>Dothideomycetidae</taxon>
        <taxon>Mycosphaerellales</taxon>
        <taxon>Mycosphaerellaceae</taxon>
        <taxon>Fulvia</taxon>
    </lineage>
</organism>
<keyword evidence="11" id="KW-0378">Hydrolase</keyword>
<keyword evidence="11" id="KW-0347">Helicase</keyword>
<dbReference type="Pfam" id="PF01485">
    <property type="entry name" value="IBR"/>
    <property type="match status" value="1"/>
</dbReference>
<dbReference type="CDD" id="cd20335">
    <property type="entry name" value="BRcat_RBR"/>
    <property type="match status" value="1"/>
</dbReference>
<dbReference type="GeneID" id="71980646"/>
<keyword evidence="11" id="KW-0067">ATP-binding</keyword>
<dbReference type="KEGG" id="ffu:CLAFUR5_00768"/>
<dbReference type="PROSITE" id="PS51873">
    <property type="entry name" value="TRIAD"/>
    <property type="match status" value="1"/>
</dbReference>
<reference evidence="11" key="1">
    <citation type="submission" date="2021-12" db="EMBL/GenBank/DDBJ databases">
        <authorList>
            <person name="Zaccaron A."/>
            <person name="Stergiopoulos I."/>
        </authorList>
    </citation>
    <scope>NUCLEOTIDE SEQUENCE</scope>
    <source>
        <strain evidence="11">Race5_Kim</strain>
    </source>
</reference>
<evidence type="ECO:0000256" key="6">
    <source>
        <dbReference type="ARBA" id="ARBA00022771"/>
    </source>
</evidence>
<comment type="catalytic activity">
    <reaction evidence="1">
        <text>[E2 ubiquitin-conjugating enzyme]-S-ubiquitinyl-L-cysteine + [acceptor protein]-L-lysine = [E2 ubiquitin-conjugating enzyme]-L-cysteine + [acceptor protein]-N(6)-ubiquitinyl-L-lysine.</text>
        <dbReference type="EC" id="2.3.2.31"/>
    </reaction>
</comment>
<dbReference type="AlphaFoldDB" id="A0A9Q8L6T2"/>
<dbReference type="InterPro" id="IPR017907">
    <property type="entry name" value="Znf_RING_CS"/>
</dbReference>
<dbReference type="InterPro" id="IPR044066">
    <property type="entry name" value="TRIAD_supradom"/>
</dbReference>
<keyword evidence="3" id="KW-0808">Transferase</keyword>
<accession>A0A9Q8L6T2</accession>
<keyword evidence="4" id="KW-0479">Metal-binding</keyword>
<evidence type="ECO:0000256" key="2">
    <source>
        <dbReference type="ARBA" id="ARBA00012251"/>
    </source>
</evidence>
<evidence type="ECO:0000313" key="12">
    <source>
        <dbReference type="Proteomes" id="UP000756132"/>
    </source>
</evidence>
<evidence type="ECO:0000256" key="9">
    <source>
        <dbReference type="SAM" id="MobiDB-lite"/>
    </source>
</evidence>
<dbReference type="PROSITE" id="PS00518">
    <property type="entry name" value="ZF_RING_1"/>
    <property type="match status" value="1"/>
</dbReference>
<dbReference type="InterPro" id="IPR013083">
    <property type="entry name" value="Znf_RING/FYVE/PHD"/>
</dbReference>
<dbReference type="EC" id="2.3.2.31" evidence="2"/>
<sequence>MSDTEQLDDLDDVTAETITRFEILDIQDTTPAPPVPARQGPARDEALKAQQEQTAREVHRVELLRYREVRGFANADFPHVPNLATDEDTDDQVEEVVNRVVPVVYDCTSCGDDHPLENMLVAPCDHRFCAECLESLYRASMKDETLFPPRCHGAPFPYEDASRLLSPELRVEFSAKREELADRNKLYCSVPTCSAYIPAGDRSGRTAACTKCGMSTCTDCKLSYRGHTAVCPRDPDTMDVLSIAQREGWRRCDSCKTMVELNTGCNHMTCRCRHEFCYLCGATWNTCECPLFDEDRLLERAQVIVDREAEGGEAGDAAAMADNLREQHECGHQNMRWVGGSHVCEGCGDNMKPFIFRCRQCHTQLCYRCRHHRT</sequence>
<dbReference type="GO" id="GO:0016567">
    <property type="term" value="P:protein ubiquitination"/>
    <property type="evidence" value="ECO:0007669"/>
    <property type="project" value="InterPro"/>
</dbReference>
<evidence type="ECO:0000259" key="10">
    <source>
        <dbReference type="PROSITE" id="PS51873"/>
    </source>
</evidence>
<dbReference type="EMBL" id="CP090163">
    <property type="protein sequence ID" value="UJO11784.1"/>
    <property type="molecule type" value="Genomic_DNA"/>
</dbReference>
<gene>
    <name evidence="11" type="ORF">CLAFUR5_00768</name>
</gene>
<dbReference type="InterPro" id="IPR002867">
    <property type="entry name" value="IBR_dom"/>
</dbReference>
<dbReference type="Gene3D" id="3.30.40.10">
    <property type="entry name" value="Zinc/RING finger domain, C3HC4 (zinc finger)"/>
    <property type="match status" value="1"/>
</dbReference>
<dbReference type="SUPFAM" id="SSF57850">
    <property type="entry name" value="RING/U-box"/>
    <property type="match status" value="2"/>
</dbReference>
<evidence type="ECO:0000256" key="8">
    <source>
        <dbReference type="ARBA" id="ARBA00022833"/>
    </source>
</evidence>
<dbReference type="Pfam" id="PF22191">
    <property type="entry name" value="IBR_1"/>
    <property type="match status" value="1"/>
</dbReference>
<evidence type="ECO:0000313" key="11">
    <source>
        <dbReference type="EMBL" id="UJO11784.1"/>
    </source>
</evidence>
<dbReference type="OrthoDB" id="3650316at2759"/>
<name>A0A9Q8L6T2_PASFU</name>
<evidence type="ECO:0000256" key="7">
    <source>
        <dbReference type="ARBA" id="ARBA00022786"/>
    </source>
</evidence>
<proteinExistence type="predicted"/>
<dbReference type="Gene3D" id="1.20.120.1750">
    <property type="match status" value="1"/>
</dbReference>
<reference evidence="11" key="2">
    <citation type="journal article" date="2022" name="Microb. Genom.">
        <title>A chromosome-scale genome assembly of the tomato pathogen Cladosporium fulvum reveals a compartmentalized genome architecture and the presence of a dispensable chromosome.</title>
        <authorList>
            <person name="Zaccaron A.Z."/>
            <person name="Chen L.H."/>
            <person name="Samaras A."/>
            <person name="Stergiopoulos I."/>
        </authorList>
    </citation>
    <scope>NUCLEOTIDE SEQUENCE</scope>
    <source>
        <strain evidence="11">Race5_Kim</strain>
    </source>
</reference>
<dbReference type="GO" id="GO:0061630">
    <property type="term" value="F:ubiquitin protein ligase activity"/>
    <property type="evidence" value="ECO:0007669"/>
    <property type="project" value="UniProtKB-EC"/>
</dbReference>
<keyword evidence="11" id="KW-0547">Nucleotide-binding</keyword>
<dbReference type="CDD" id="cd22584">
    <property type="entry name" value="Rcat_RBR_unk"/>
    <property type="match status" value="1"/>
</dbReference>
<dbReference type="GO" id="GO:0008270">
    <property type="term" value="F:zinc ion binding"/>
    <property type="evidence" value="ECO:0007669"/>
    <property type="project" value="UniProtKB-KW"/>
</dbReference>
<evidence type="ECO:0000256" key="3">
    <source>
        <dbReference type="ARBA" id="ARBA00022679"/>
    </source>
</evidence>
<dbReference type="Proteomes" id="UP000756132">
    <property type="component" value="Chromosome 1"/>
</dbReference>
<evidence type="ECO:0000256" key="4">
    <source>
        <dbReference type="ARBA" id="ARBA00022723"/>
    </source>
</evidence>
<feature type="region of interest" description="Disordered" evidence="9">
    <location>
        <begin position="27"/>
        <end position="52"/>
    </location>
</feature>
<evidence type="ECO:0000256" key="5">
    <source>
        <dbReference type="ARBA" id="ARBA00022737"/>
    </source>
</evidence>
<feature type="domain" description="RING-type" evidence="10">
    <location>
        <begin position="103"/>
        <end position="298"/>
    </location>
</feature>
<dbReference type="GO" id="GO:0004386">
    <property type="term" value="F:helicase activity"/>
    <property type="evidence" value="ECO:0007669"/>
    <property type="project" value="UniProtKB-KW"/>
</dbReference>
<dbReference type="PANTHER" id="PTHR11685">
    <property type="entry name" value="RBR FAMILY RING FINGER AND IBR DOMAIN-CONTAINING"/>
    <property type="match status" value="1"/>
</dbReference>
<dbReference type="RefSeq" id="XP_047756150.1">
    <property type="nucleotide sequence ID" value="XM_047899916.1"/>
</dbReference>
<keyword evidence="5" id="KW-0677">Repeat</keyword>
<keyword evidence="6" id="KW-0863">Zinc-finger</keyword>
<protein>
    <recommendedName>
        <fullName evidence="2">RBR-type E3 ubiquitin transferase</fullName>
        <ecNumber evidence="2">2.3.2.31</ecNumber>
    </recommendedName>
</protein>
<keyword evidence="7" id="KW-0833">Ubl conjugation pathway</keyword>
<dbReference type="SMART" id="SM00647">
    <property type="entry name" value="IBR"/>
    <property type="match status" value="2"/>
</dbReference>